<dbReference type="FunCoup" id="A0A7M7RAM9">
    <property type="interactions" value="1817"/>
</dbReference>
<dbReference type="Pfam" id="PF07531">
    <property type="entry name" value="TAFH"/>
    <property type="match status" value="1"/>
</dbReference>
<dbReference type="GO" id="GO:0046982">
    <property type="term" value="F:protein heterodimerization activity"/>
    <property type="evidence" value="ECO:0007669"/>
    <property type="project" value="InterPro"/>
</dbReference>
<evidence type="ECO:0000259" key="7">
    <source>
        <dbReference type="PROSITE" id="PS51119"/>
    </source>
</evidence>
<feature type="compositionally biased region" description="Low complexity" evidence="6">
    <location>
        <begin position="483"/>
        <end position="504"/>
    </location>
</feature>
<feature type="compositionally biased region" description="Polar residues" evidence="6">
    <location>
        <begin position="90"/>
        <end position="135"/>
    </location>
</feature>
<feature type="compositionally biased region" description="Low complexity" evidence="6">
    <location>
        <begin position="633"/>
        <end position="708"/>
    </location>
</feature>
<keyword evidence="9" id="KW-1185">Reference proteome</keyword>
<feature type="region of interest" description="Disordered" evidence="6">
    <location>
        <begin position="55"/>
        <end position="75"/>
    </location>
</feature>
<feature type="compositionally biased region" description="Low complexity" evidence="6">
    <location>
        <begin position="917"/>
        <end position="949"/>
    </location>
</feature>
<evidence type="ECO:0000313" key="8">
    <source>
        <dbReference type="EnsemblMetazoa" id="XP_782176"/>
    </source>
</evidence>
<dbReference type="SMART" id="SM00549">
    <property type="entry name" value="TAFH"/>
    <property type="match status" value="1"/>
</dbReference>
<feature type="compositionally biased region" description="Polar residues" evidence="6">
    <location>
        <begin position="144"/>
        <end position="164"/>
    </location>
</feature>
<dbReference type="CDD" id="cd08045">
    <property type="entry name" value="HFD_TAF4"/>
    <property type="match status" value="1"/>
</dbReference>
<evidence type="ECO:0000256" key="3">
    <source>
        <dbReference type="ARBA" id="ARBA00023015"/>
    </source>
</evidence>
<dbReference type="RefSeq" id="XP_782176.2">
    <property type="nucleotide sequence ID" value="XM_777083.5"/>
</dbReference>
<dbReference type="PANTHER" id="PTHR15138">
    <property type="entry name" value="TRANSCRIPTION INITIATION FACTOR TFIID SUBUNIT 4"/>
    <property type="match status" value="1"/>
</dbReference>
<protein>
    <recommendedName>
        <fullName evidence="7">TAFH domain-containing protein</fullName>
    </recommendedName>
</protein>
<evidence type="ECO:0000256" key="6">
    <source>
        <dbReference type="SAM" id="MobiDB-lite"/>
    </source>
</evidence>
<dbReference type="SUPFAM" id="SSF47113">
    <property type="entry name" value="Histone-fold"/>
    <property type="match status" value="1"/>
</dbReference>
<feature type="compositionally biased region" description="Basic and acidic residues" evidence="6">
    <location>
        <begin position="869"/>
        <end position="890"/>
    </location>
</feature>
<feature type="region of interest" description="Disordered" evidence="6">
    <location>
        <begin position="481"/>
        <end position="504"/>
    </location>
</feature>
<comment type="similarity">
    <text evidence="2">Belongs to the TAF4 family.</text>
</comment>
<organism evidence="8 9">
    <name type="scientific">Strongylocentrotus purpuratus</name>
    <name type="common">Purple sea urchin</name>
    <dbReference type="NCBI Taxonomy" id="7668"/>
    <lineage>
        <taxon>Eukaryota</taxon>
        <taxon>Metazoa</taxon>
        <taxon>Echinodermata</taxon>
        <taxon>Eleutherozoa</taxon>
        <taxon>Echinozoa</taxon>
        <taxon>Echinoidea</taxon>
        <taxon>Euechinoidea</taxon>
        <taxon>Echinacea</taxon>
        <taxon>Camarodonta</taxon>
        <taxon>Echinidea</taxon>
        <taxon>Strongylocentrotidae</taxon>
        <taxon>Strongylocentrotus</taxon>
    </lineage>
</organism>
<feature type="region of interest" description="Disordered" evidence="6">
    <location>
        <begin position="90"/>
        <end position="164"/>
    </location>
</feature>
<name>A0A7M7RAM9_STRPU</name>
<dbReference type="Proteomes" id="UP000007110">
    <property type="component" value="Unassembled WGS sequence"/>
</dbReference>
<dbReference type="PROSITE" id="PS51119">
    <property type="entry name" value="TAFH"/>
    <property type="match status" value="1"/>
</dbReference>
<proteinExistence type="inferred from homology"/>
<dbReference type="OrthoDB" id="21060at2759"/>
<keyword evidence="4" id="KW-0804">Transcription</keyword>
<keyword evidence="5" id="KW-0539">Nucleus</keyword>
<dbReference type="InterPro" id="IPR007900">
    <property type="entry name" value="TAF4_C"/>
</dbReference>
<evidence type="ECO:0000256" key="2">
    <source>
        <dbReference type="ARBA" id="ARBA00006178"/>
    </source>
</evidence>
<feature type="domain" description="TAFH" evidence="7">
    <location>
        <begin position="506"/>
        <end position="603"/>
    </location>
</feature>
<accession>A0A7M7RAM9</accession>
<dbReference type="InterPro" id="IPR003894">
    <property type="entry name" value="TAFH_NHR1"/>
</dbReference>
<dbReference type="AlphaFoldDB" id="A0A7M7RAM9"/>
<evidence type="ECO:0000256" key="5">
    <source>
        <dbReference type="ARBA" id="ARBA00023242"/>
    </source>
</evidence>
<feature type="region of interest" description="Disordered" evidence="6">
    <location>
        <begin position="633"/>
        <end position="729"/>
    </location>
</feature>
<reference evidence="8" key="2">
    <citation type="submission" date="2021-01" db="UniProtKB">
        <authorList>
            <consortium name="EnsemblMetazoa"/>
        </authorList>
    </citation>
    <scope>IDENTIFICATION</scope>
</reference>
<dbReference type="Gene3D" id="1.20.120.1110">
    <property type="entry name" value="TAFH/NHR1 domain"/>
    <property type="match status" value="1"/>
</dbReference>
<dbReference type="EnsemblMetazoa" id="XM_777083">
    <property type="protein sequence ID" value="XP_782176"/>
    <property type="gene ID" value="LOC576814"/>
</dbReference>
<dbReference type="SUPFAM" id="SSF158553">
    <property type="entry name" value="TAFH domain-like"/>
    <property type="match status" value="1"/>
</dbReference>
<dbReference type="Pfam" id="PF05236">
    <property type="entry name" value="TAF4"/>
    <property type="match status" value="1"/>
</dbReference>
<dbReference type="InterPro" id="IPR037249">
    <property type="entry name" value="TAFH/NHR1_dom_sf"/>
</dbReference>
<sequence length="988" mass="103704">MAGAKSIEDIFSSEVDEKEVSALVGSLVTKLAPQNPKAASGPSQDAIVTRNHVNDNSSVRAQTGPGGLTTLKQAEPGVSIHTNAARQTMQDSHLGNTGTPTAGLNHDNASSNAHKNDSAAQGNGQNNHGIGSTTIGDIVKRDSQSPANSNMMTKPPTATTVSVSQQSPAIVAQITGAGLPKPNVTPISRAVSGNVMSQIRTSVGNDQQIVKVVSVPSMPSAVQNANSTKHELGATAIVNSNVNSLTGTAKEQLLVRQQTLPSNDQSGAMKPRIVVQPNISTIQQATSGVATISGVPSGNMTLGNANQKVVTINVANPTTPMGGRPGQYVVNTVPGTKAMSPQIITQTIRMPSGHHMIAPRAQLGGQVQIRLPPGTSLPPGVVLINKGGTVQAVMGNPAAIQAHVAAGAPGMTYRHVQPGIVTSTAQQGRVLTSVGGSTSAIVSSPQVSTTRSGSPVIIASGSPTVFRGATSANASLQQSALPAKAAGKSQGSSSSSSGGQLSSSAMDNVKKCRNFLTTLIKLASNANQPPETVQNVKMLVQNLIDAKIEPEEFTLKLQKELNSSPQPYLVPFLKRSLPLLRQTLQRGTSGSNISTLMGPLPASVAASASGSATAATPVKPGITKITPSAAASMAAAADGKGSKQSQQASQKHSSSKNSRASSPGRSLSPQAKPGVSKSSKASSQSSSKPSRSSGSKSSSSKSSGGKATPSRKDKSKDTSASFSRDDDDINDVASMAGVNLSEESARILATNEAFVGTQLRSCEDEKFLHKTPLQHCMSKICTKHGISDAAPAVLDVVSLAVQERLKKVVEQLSVISQHRLEIYRNDTRYEPINDVRSQLKFFEQLDALERKRRDEQEREILLRAAKSRSKQEDPEQLRLKQKAKEMQQMELEQVRQAEANLTALAAIGPRKKRKLDSPTPSSSQGGASGSSSSSSLLSTLNSPSSNTTPFLRTQFRRTKRVNMKDLLYLMEQEPETKKSHLLYKMYLK</sequence>
<dbReference type="InterPro" id="IPR045144">
    <property type="entry name" value="TAF4"/>
</dbReference>
<dbReference type="OMA" id="VEPEMFT"/>
<keyword evidence="3" id="KW-0805">Transcription regulation</keyword>
<dbReference type="InterPro" id="IPR009072">
    <property type="entry name" value="Histone-fold"/>
</dbReference>
<comment type="subcellular location">
    <subcellularLocation>
        <location evidence="1">Nucleus</location>
    </subcellularLocation>
</comment>
<dbReference type="FunFam" id="1.10.20.10:FF:000015">
    <property type="entry name" value="Transcription initiation factor TFIID subunit 4B"/>
    <property type="match status" value="1"/>
</dbReference>
<dbReference type="PANTHER" id="PTHR15138:SF14">
    <property type="entry name" value="TRANSCRIPTION INITIATION FACTOR TFIID SUBUNIT 4"/>
    <property type="match status" value="1"/>
</dbReference>
<dbReference type="GO" id="GO:0003677">
    <property type="term" value="F:DNA binding"/>
    <property type="evidence" value="ECO:0000318"/>
    <property type="project" value="GO_Central"/>
</dbReference>
<dbReference type="InParanoid" id="A0A7M7RAM9"/>
<dbReference type="GO" id="GO:0006367">
    <property type="term" value="P:transcription initiation at RNA polymerase II promoter"/>
    <property type="evidence" value="ECO:0000318"/>
    <property type="project" value="GO_Central"/>
</dbReference>
<dbReference type="Gene3D" id="1.10.20.10">
    <property type="entry name" value="Histone, subunit A"/>
    <property type="match status" value="1"/>
</dbReference>
<evidence type="ECO:0000256" key="4">
    <source>
        <dbReference type="ARBA" id="ARBA00023163"/>
    </source>
</evidence>
<dbReference type="GO" id="GO:0005669">
    <property type="term" value="C:transcription factor TFIID complex"/>
    <property type="evidence" value="ECO:0000318"/>
    <property type="project" value="GO_Central"/>
</dbReference>
<dbReference type="KEGG" id="spu:576814"/>
<feature type="region of interest" description="Disordered" evidence="6">
    <location>
        <begin position="863"/>
        <end position="890"/>
    </location>
</feature>
<evidence type="ECO:0000256" key="1">
    <source>
        <dbReference type="ARBA" id="ARBA00004123"/>
    </source>
</evidence>
<feature type="region of interest" description="Disordered" evidence="6">
    <location>
        <begin position="905"/>
        <end position="955"/>
    </location>
</feature>
<reference evidence="9" key="1">
    <citation type="submission" date="2015-02" db="EMBL/GenBank/DDBJ databases">
        <title>Genome sequencing for Strongylocentrotus purpuratus.</title>
        <authorList>
            <person name="Murali S."/>
            <person name="Liu Y."/>
            <person name="Vee V."/>
            <person name="English A."/>
            <person name="Wang M."/>
            <person name="Skinner E."/>
            <person name="Han Y."/>
            <person name="Muzny D.M."/>
            <person name="Worley K.C."/>
            <person name="Gibbs R.A."/>
        </authorList>
    </citation>
    <scope>NUCLEOTIDE SEQUENCE</scope>
</reference>
<dbReference type="GeneID" id="576814"/>
<evidence type="ECO:0000313" key="9">
    <source>
        <dbReference type="Proteomes" id="UP000007110"/>
    </source>
</evidence>